<dbReference type="AlphaFoldDB" id="A0A7I7Y0W7"/>
<dbReference type="RefSeq" id="WP_163645439.1">
    <property type="nucleotide sequence ID" value="NZ_AP022612.1"/>
</dbReference>
<organism evidence="1 2">
    <name type="scientific">Mycolicibacterium confluentis</name>
    <dbReference type="NCBI Taxonomy" id="28047"/>
    <lineage>
        <taxon>Bacteria</taxon>
        <taxon>Bacillati</taxon>
        <taxon>Actinomycetota</taxon>
        <taxon>Actinomycetes</taxon>
        <taxon>Mycobacteriales</taxon>
        <taxon>Mycobacteriaceae</taxon>
        <taxon>Mycolicibacterium</taxon>
    </lineage>
</organism>
<name>A0A7I7Y0W7_9MYCO</name>
<keyword evidence="2" id="KW-1185">Reference proteome</keyword>
<accession>A0A7I7Y0W7</accession>
<sequence length="54" mass="6434">MSDDMQYSAGRRTPWRDPLSMGWQAHRRILLLRLRWHSSATNRRDGGIMRSHGR</sequence>
<proteinExistence type="predicted"/>
<evidence type="ECO:0000313" key="1">
    <source>
        <dbReference type="EMBL" id="BBZ35256.1"/>
    </source>
</evidence>
<reference evidence="1" key="1">
    <citation type="journal article" date="2019" name="Emerg. Microbes Infect.">
        <title>Comprehensive subspecies identification of 175 nontuberculous mycobacteria species based on 7547 genomic profiles.</title>
        <authorList>
            <person name="Matsumoto Y."/>
            <person name="Kinjo T."/>
            <person name="Motooka D."/>
            <person name="Nabeya D."/>
            <person name="Jung N."/>
            <person name="Uechi K."/>
            <person name="Horii T."/>
            <person name="Iida T."/>
            <person name="Fujita J."/>
            <person name="Nakamura S."/>
        </authorList>
    </citation>
    <scope>NUCLEOTIDE SEQUENCE [LARGE SCALE GENOMIC DNA]</scope>
    <source>
        <strain evidence="1">JCM 13671</strain>
    </source>
</reference>
<dbReference type="EMBL" id="AP022612">
    <property type="protein sequence ID" value="BBZ35256.1"/>
    <property type="molecule type" value="Genomic_DNA"/>
</dbReference>
<evidence type="ECO:0000313" key="2">
    <source>
        <dbReference type="Proteomes" id="UP000466931"/>
    </source>
</evidence>
<reference evidence="1" key="2">
    <citation type="submission" date="2020-02" db="EMBL/GenBank/DDBJ databases">
        <authorList>
            <person name="Matsumoto Y."/>
            <person name="Motooka D."/>
            <person name="Nakamura S."/>
        </authorList>
    </citation>
    <scope>NUCLEOTIDE SEQUENCE</scope>
    <source>
        <strain evidence="1">JCM 13671</strain>
    </source>
</reference>
<dbReference type="Proteomes" id="UP000466931">
    <property type="component" value="Chromosome"/>
</dbReference>
<protein>
    <submittedName>
        <fullName evidence="1">Uncharacterized protein</fullName>
    </submittedName>
</protein>
<gene>
    <name evidence="1" type="ORF">MCNF_38610</name>
</gene>